<dbReference type="STRING" id="101127.A0A1X2GRC5"/>
<dbReference type="EMBL" id="MCGT01000005">
    <property type="protein sequence ID" value="ORX59604.1"/>
    <property type="molecule type" value="Genomic_DNA"/>
</dbReference>
<dbReference type="SUPFAM" id="SSF51735">
    <property type="entry name" value="NAD(P)-binding Rossmann-fold domains"/>
    <property type="match status" value="1"/>
</dbReference>
<sequence length="307" mass="33559">MAPQERIFFVGGTGNTGSPAVRQLLEKGIPVTLFARNPDKVQQLFSSFASSPLLSVVPGDLDNLAPLIDALPGHSRLFMVLVGHDTWKTKVAIAQAAYAAGIKQIVDVSAVLSLMGDWRTSSIIDNVYKAEKLIIEDPARPQDAAYVSLRPGRFMSNIVAPTSRPLQDYILRDIPAPDEAQGWISPNDIGSLAAVVLTEDIAKHGDAAYDMIGDSVTPNQRAAVYGRLLGRPITYQQITPSENFDRNYKPLLAFLPFRAALELATYVDPPRLSKVSNTLPILLGRQPESLEQYLTAKKDLFVKLYSA</sequence>
<protein>
    <submittedName>
        <fullName evidence="2">NAD(P)-binding protein</fullName>
    </submittedName>
</protein>
<comment type="caution">
    <text evidence="2">The sequence shown here is derived from an EMBL/GenBank/DDBJ whole genome shotgun (WGS) entry which is preliminary data.</text>
</comment>
<reference evidence="2 3" key="1">
    <citation type="submission" date="2016-07" db="EMBL/GenBank/DDBJ databases">
        <title>Pervasive Adenine N6-methylation of Active Genes in Fungi.</title>
        <authorList>
            <consortium name="DOE Joint Genome Institute"/>
            <person name="Mondo S.J."/>
            <person name="Dannebaum R.O."/>
            <person name="Kuo R.C."/>
            <person name="Labutti K."/>
            <person name="Haridas S."/>
            <person name="Kuo A."/>
            <person name="Salamov A."/>
            <person name="Ahrendt S.R."/>
            <person name="Lipzen A."/>
            <person name="Sullivan W."/>
            <person name="Andreopoulos W.B."/>
            <person name="Clum A."/>
            <person name="Lindquist E."/>
            <person name="Daum C."/>
            <person name="Ramamoorthy G.K."/>
            <person name="Gryganskyi A."/>
            <person name="Culley D."/>
            <person name="Magnuson J.K."/>
            <person name="James T.Y."/>
            <person name="O'Malley M.A."/>
            <person name="Stajich J.E."/>
            <person name="Spatafora J.W."/>
            <person name="Visel A."/>
            <person name="Grigoriev I.V."/>
        </authorList>
    </citation>
    <scope>NUCLEOTIDE SEQUENCE [LARGE SCALE GENOMIC DNA]</scope>
    <source>
        <strain evidence="2 3">NRRL 3301</strain>
    </source>
</reference>
<dbReference type="PANTHER" id="PTHR43162:SF1">
    <property type="entry name" value="PRESTALK A DIFFERENTIATION PROTEIN A"/>
    <property type="match status" value="1"/>
</dbReference>
<dbReference type="InterPro" id="IPR036291">
    <property type="entry name" value="NAD(P)-bd_dom_sf"/>
</dbReference>
<dbReference type="AlphaFoldDB" id="A0A1X2GRC5"/>
<gene>
    <name evidence="2" type="ORF">DM01DRAFT_1333073</name>
</gene>
<keyword evidence="3" id="KW-1185">Reference proteome</keyword>
<organism evidence="2 3">
    <name type="scientific">Hesseltinella vesiculosa</name>
    <dbReference type="NCBI Taxonomy" id="101127"/>
    <lineage>
        <taxon>Eukaryota</taxon>
        <taxon>Fungi</taxon>
        <taxon>Fungi incertae sedis</taxon>
        <taxon>Mucoromycota</taxon>
        <taxon>Mucoromycotina</taxon>
        <taxon>Mucoromycetes</taxon>
        <taxon>Mucorales</taxon>
        <taxon>Cunninghamellaceae</taxon>
        <taxon>Hesseltinella</taxon>
    </lineage>
</organism>
<dbReference type="OrthoDB" id="10254221at2759"/>
<dbReference type="Gene3D" id="3.90.25.10">
    <property type="entry name" value="UDP-galactose 4-epimerase, domain 1"/>
    <property type="match status" value="1"/>
</dbReference>
<dbReference type="PANTHER" id="PTHR43162">
    <property type="match status" value="1"/>
</dbReference>
<proteinExistence type="predicted"/>
<dbReference type="Pfam" id="PF13460">
    <property type="entry name" value="NAD_binding_10"/>
    <property type="match status" value="1"/>
</dbReference>
<dbReference type="Gene3D" id="3.40.50.720">
    <property type="entry name" value="NAD(P)-binding Rossmann-like Domain"/>
    <property type="match status" value="1"/>
</dbReference>
<evidence type="ECO:0000313" key="3">
    <source>
        <dbReference type="Proteomes" id="UP000242146"/>
    </source>
</evidence>
<dbReference type="InterPro" id="IPR016040">
    <property type="entry name" value="NAD(P)-bd_dom"/>
</dbReference>
<dbReference type="InterPro" id="IPR051604">
    <property type="entry name" value="Ergot_Alk_Oxidoreductase"/>
</dbReference>
<name>A0A1X2GRC5_9FUNG</name>
<evidence type="ECO:0000313" key="2">
    <source>
        <dbReference type="EMBL" id="ORX59604.1"/>
    </source>
</evidence>
<dbReference type="Proteomes" id="UP000242146">
    <property type="component" value="Unassembled WGS sequence"/>
</dbReference>
<feature type="domain" description="NAD(P)-binding" evidence="1">
    <location>
        <begin position="11"/>
        <end position="157"/>
    </location>
</feature>
<accession>A0A1X2GRC5</accession>
<evidence type="ECO:0000259" key="1">
    <source>
        <dbReference type="Pfam" id="PF13460"/>
    </source>
</evidence>